<gene>
    <name evidence="2" type="ORF">Pka01_60870</name>
</gene>
<dbReference type="EMBL" id="BONV01000035">
    <property type="protein sequence ID" value="GIG82960.1"/>
    <property type="molecule type" value="Genomic_DNA"/>
</dbReference>
<keyword evidence="3" id="KW-1185">Reference proteome</keyword>
<dbReference type="InterPro" id="IPR037883">
    <property type="entry name" value="Knr4/Smi1-like_sf"/>
</dbReference>
<dbReference type="AlphaFoldDB" id="A0A8J3V8V3"/>
<dbReference type="SUPFAM" id="SSF160631">
    <property type="entry name" value="SMI1/KNR4-like"/>
    <property type="match status" value="1"/>
</dbReference>
<comment type="caution">
    <text evidence="2">The sequence shown here is derived from an EMBL/GenBank/DDBJ whole genome shotgun (WGS) entry which is preliminary data.</text>
</comment>
<evidence type="ECO:0000313" key="3">
    <source>
        <dbReference type="Proteomes" id="UP000630097"/>
    </source>
</evidence>
<evidence type="ECO:0000259" key="1">
    <source>
        <dbReference type="SMART" id="SM00860"/>
    </source>
</evidence>
<sequence length="226" mass="25434">MHAPAGEVSKLTDSGMSGRVRGFPTFGRMTIVSWTQRIIEVTSARPELRDIDWTPVEAELGTTLPPDYRELCSLLGGGYYSGFLRLLQPRGDAATDGLLHSWRWHRDHPEYAGLYAPYDLYGGPGRPGLLGWGDDQTEGEYYWLADAETDPAAWPVIARKDGADPWHRYDMSMSEFIYHMLTDHDFKPFTVAATTARPFVLPEGVQITTVEEWNAWANRTDGSPRP</sequence>
<organism evidence="2 3">
    <name type="scientific">Planotetraspora kaengkrachanensis</name>
    <dbReference type="NCBI Taxonomy" id="575193"/>
    <lineage>
        <taxon>Bacteria</taxon>
        <taxon>Bacillati</taxon>
        <taxon>Actinomycetota</taxon>
        <taxon>Actinomycetes</taxon>
        <taxon>Streptosporangiales</taxon>
        <taxon>Streptosporangiaceae</taxon>
        <taxon>Planotetraspora</taxon>
    </lineage>
</organism>
<reference evidence="2 3" key="1">
    <citation type="submission" date="2021-01" db="EMBL/GenBank/DDBJ databases">
        <title>Whole genome shotgun sequence of Planotetraspora kaengkrachanensis NBRC 104272.</title>
        <authorList>
            <person name="Komaki H."/>
            <person name="Tamura T."/>
        </authorList>
    </citation>
    <scope>NUCLEOTIDE SEQUENCE [LARGE SCALE GENOMIC DNA]</scope>
    <source>
        <strain evidence="2 3">NBRC 104272</strain>
    </source>
</reference>
<dbReference type="Proteomes" id="UP000630097">
    <property type="component" value="Unassembled WGS sequence"/>
</dbReference>
<dbReference type="SMART" id="SM00860">
    <property type="entry name" value="SMI1_KNR4"/>
    <property type="match status" value="1"/>
</dbReference>
<name>A0A8J3V8V3_9ACTN</name>
<protein>
    <recommendedName>
        <fullName evidence="1">Knr4/Smi1-like domain-containing protein</fullName>
    </recommendedName>
</protein>
<accession>A0A8J3V8V3</accession>
<proteinExistence type="predicted"/>
<evidence type="ECO:0000313" key="2">
    <source>
        <dbReference type="EMBL" id="GIG82960.1"/>
    </source>
</evidence>
<dbReference type="Pfam" id="PF09346">
    <property type="entry name" value="SMI1_KNR4"/>
    <property type="match status" value="1"/>
</dbReference>
<feature type="domain" description="Knr4/Smi1-like" evidence="1">
    <location>
        <begin position="47"/>
        <end position="179"/>
    </location>
</feature>
<dbReference type="InterPro" id="IPR018958">
    <property type="entry name" value="Knr4/Smi1-like_dom"/>
</dbReference>